<comment type="caution">
    <text evidence="7">Lacks conserved residue(s) required for the propagation of feature annotation.</text>
</comment>
<comment type="function">
    <text evidence="7">Hydrolyzes ribosome-free peptidyl-tRNAs (with 1 or more amino acids incorporated), which drop off the ribosome during protein synthesis, or as a result of ribosome stalling.</text>
</comment>
<dbReference type="HAMAP" id="MF_00083">
    <property type="entry name" value="Pept_tRNA_hydro_bact"/>
    <property type="match status" value="1"/>
</dbReference>
<dbReference type="PROSITE" id="PS01196">
    <property type="entry name" value="PEPT_TRNA_HYDROL_2"/>
    <property type="match status" value="1"/>
</dbReference>
<feature type="region of interest" description="Disordered" evidence="8">
    <location>
        <begin position="191"/>
        <end position="229"/>
    </location>
</feature>
<dbReference type="PANTHER" id="PTHR17224">
    <property type="entry name" value="PEPTIDYL-TRNA HYDROLASE"/>
    <property type="match status" value="1"/>
</dbReference>
<comment type="subcellular location">
    <subcellularLocation>
        <location evidence="7">Cytoplasm</location>
    </subcellularLocation>
</comment>
<dbReference type="GO" id="GO:0005737">
    <property type="term" value="C:cytoplasm"/>
    <property type="evidence" value="ECO:0007669"/>
    <property type="project" value="UniProtKB-SubCell"/>
</dbReference>
<keyword evidence="3 7" id="KW-0378">Hydrolase</keyword>
<comment type="subunit">
    <text evidence="7">Monomer.</text>
</comment>
<name>A0A511X8J8_9PROT</name>
<dbReference type="EC" id="3.1.1.29" evidence="1 7"/>
<feature type="binding site" evidence="7">
    <location>
        <position position="70"/>
    </location>
    <ligand>
        <name>tRNA</name>
        <dbReference type="ChEBI" id="CHEBI:17843"/>
    </ligand>
</feature>
<evidence type="ECO:0000256" key="1">
    <source>
        <dbReference type="ARBA" id="ARBA00013260"/>
    </source>
</evidence>
<reference evidence="9 10" key="1">
    <citation type="submission" date="2019-07" db="EMBL/GenBank/DDBJ databases">
        <title>Whole genome shotgun sequence of Acetobacter nitrogenifigens NBRC 105050.</title>
        <authorList>
            <person name="Hosoyama A."/>
            <person name="Uohara A."/>
            <person name="Ohji S."/>
            <person name="Ichikawa N."/>
        </authorList>
    </citation>
    <scope>NUCLEOTIDE SEQUENCE [LARGE SCALE GENOMIC DNA]</scope>
    <source>
        <strain evidence="9 10">NBRC 105050</strain>
    </source>
</reference>
<sequence length="229" mass="24651">MLPAIQLWVGLGNPEPSMSRQRHNIGFMAVDEIASRFGFSPWRKRFRGEVAEGRVGNAKVLLLKPMTYMNASGDSVREAATFYKIAPEAISVFHDELDLAPGKVRVKRGGGAAGHNGLRSTDRQLGAPDYWRVRLGIGHPGSKERVHGWVLGDFAKAEQPALATLLDAVAGAAPLLAGGEPEQFMTKVALLTGGKADDPVESGKTKQGPMNRGRAEPGQDQARKTGMRD</sequence>
<evidence type="ECO:0000313" key="10">
    <source>
        <dbReference type="Proteomes" id="UP000321635"/>
    </source>
</evidence>
<evidence type="ECO:0000256" key="5">
    <source>
        <dbReference type="ARBA" id="ARBA00038063"/>
    </source>
</evidence>
<evidence type="ECO:0000256" key="2">
    <source>
        <dbReference type="ARBA" id="ARBA00022555"/>
    </source>
</evidence>
<dbReference type="Pfam" id="PF01195">
    <property type="entry name" value="Pept_tRNA_hydro"/>
    <property type="match status" value="1"/>
</dbReference>
<evidence type="ECO:0000256" key="7">
    <source>
        <dbReference type="HAMAP-Rule" id="MF_00083"/>
    </source>
</evidence>
<feature type="compositionally biased region" description="Basic and acidic residues" evidence="8">
    <location>
        <begin position="195"/>
        <end position="204"/>
    </location>
</feature>
<evidence type="ECO:0000256" key="3">
    <source>
        <dbReference type="ARBA" id="ARBA00022801"/>
    </source>
</evidence>
<evidence type="ECO:0000256" key="8">
    <source>
        <dbReference type="SAM" id="MobiDB-lite"/>
    </source>
</evidence>
<dbReference type="GO" id="GO:0000049">
    <property type="term" value="F:tRNA binding"/>
    <property type="evidence" value="ECO:0007669"/>
    <property type="project" value="UniProtKB-UniRule"/>
</dbReference>
<dbReference type="InterPro" id="IPR001328">
    <property type="entry name" value="Pept_tRNA_hydro"/>
</dbReference>
<evidence type="ECO:0000256" key="6">
    <source>
        <dbReference type="ARBA" id="ARBA00050038"/>
    </source>
</evidence>
<dbReference type="GO" id="GO:0072344">
    <property type="term" value="P:rescue of stalled ribosome"/>
    <property type="evidence" value="ECO:0007669"/>
    <property type="project" value="UniProtKB-UniRule"/>
</dbReference>
<comment type="caution">
    <text evidence="9">The sequence shown here is derived from an EMBL/GenBank/DDBJ whole genome shotgun (WGS) entry which is preliminary data.</text>
</comment>
<organism evidence="9 10">
    <name type="scientific">Acetobacter nitrogenifigens DSM 23921 = NBRC 105050</name>
    <dbReference type="NCBI Taxonomy" id="1120919"/>
    <lineage>
        <taxon>Bacteria</taxon>
        <taxon>Pseudomonadati</taxon>
        <taxon>Pseudomonadota</taxon>
        <taxon>Alphaproteobacteria</taxon>
        <taxon>Acetobacterales</taxon>
        <taxon>Acetobacteraceae</taxon>
        <taxon>Acetobacter</taxon>
    </lineage>
</organism>
<evidence type="ECO:0000313" key="9">
    <source>
        <dbReference type="EMBL" id="GEN59266.1"/>
    </source>
</evidence>
<dbReference type="GO" id="GO:0006515">
    <property type="term" value="P:protein quality control for misfolded or incompletely synthesized proteins"/>
    <property type="evidence" value="ECO:0007669"/>
    <property type="project" value="UniProtKB-UniRule"/>
</dbReference>
<dbReference type="Gene3D" id="3.40.50.1470">
    <property type="entry name" value="Peptidyl-tRNA hydrolase"/>
    <property type="match status" value="1"/>
</dbReference>
<comment type="similarity">
    <text evidence="5 7">Belongs to the PTH family.</text>
</comment>
<feature type="binding site" evidence="7">
    <location>
        <position position="68"/>
    </location>
    <ligand>
        <name>tRNA</name>
        <dbReference type="ChEBI" id="CHEBI:17843"/>
    </ligand>
</feature>
<keyword evidence="2 7" id="KW-0820">tRNA-binding</keyword>
<proteinExistence type="inferred from homology"/>
<feature type="site" description="Discriminates between blocked and unblocked aminoacyl-tRNA" evidence="7">
    <location>
        <position position="13"/>
    </location>
</feature>
<keyword evidence="10" id="KW-1185">Reference proteome</keyword>
<dbReference type="STRING" id="1120919.GCA_000429165_02126"/>
<dbReference type="GO" id="GO:0004045">
    <property type="term" value="F:peptidyl-tRNA hydrolase activity"/>
    <property type="evidence" value="ECO:0007669"/>
    <property type="project" value="UniProtKB-UniRule"/>
</dbReference>
<comment type="function">
    <text evidence="7">Catalyzes the release of premature peptidyl moieties from peptidyl-tRNA molecules trapped in stalled 50S ribosomal subunits, and thus maintains levels of free tRNAs and 50S ribosomes.</text>
</comment>
<dbReference type="Proteomes" id="UP000321635">
    <property type="component" value="Unassembled WGS sequence"/>
</dbReference>
<gene>
    <name evidence="7 9" type="primary">pth</name>
    <name evidence="9" type="ORF">ANI02nite_11500</name>
</gene>
<keyword evidence="4 7" id="KW-0694">RNA-binding</keyword>
<dbReference type="NCBIfam" id="TIGR00447">
    <property type="entry name" value="pth"/>
    <property type="match status" value="1"/>
</dbReference>
<keyword evidence="7" id="KW-0963">Cytoplasm</keyword>
<dbReference type="InterPro" id="IPR036416">
    <property type="entry name" value="Pept_tRNA_hydro_sf"/>
</dbReference>
<dbReference type="FunFam" id="3.40.50.1470:FF:000001">
    <property type="entry name" value="Peptidyl-tRNA hydrolase"/>
    <property type="match status" value="1"/>
</dbReference>
<protein>
    <recommendedName>
        <fullName evidence="6 7">Peptidyl-tRNA hydrolase</fullName>
        <shortName evidence="7">Pth</shortName>
        <ecNumber evidence="1 7">3.1.1.29</ecNumber>
    </recommendedName>
</protein>
<feature type="compositionally biased region" description="Basic and acidic residues" evidence="8">
    <location>
        <begin position="213"/>
        <end position="229"/>
    </location>
</feature>
<dbReference type="PANTHER" id="PTHR17224:SF1">
    <property type="entry name" value="PEPTIDYL-TRNA HYDROLASE"/>
    <property type="match status" value="1"/>
</dbReference>
<dbReference type="SUPFAM" id="SSF53178">
    <property type="entry name" value="Peptidyl-tRNA hydrolase-like"/>
    <property type="match status" value="1"/>
</dbReference>
<comment type="catalytic activity">
    <reaction evidence="7">
        <text>an N-acyl-L-alpha-aminoacyl-tRNA + H2O = an N-acyl-L-amino acid + a tRNA + H(+)</text>
        <dbReference type="Rhea" id="RHEA:54448"/>
        <dbReference type="Rhea" id="RHEA-COMP:10123"/>
        <dbReference type="Rhea" id="RHEA-COMP:13883"/>
        <dbReference type="ChEBI" id="CHEBI:15377"/>
        <dbReference type="ChEBI" id="CHEBI:15378"/>
        <dbReference type="ChEBI" id="CHEBI:59874"/>
        <dbReference type="ChEBI" id="CHEBI:78442"/>
        <dbReference type="ChEBI" id="CHEBI:138191"/>
        <dbReference type="EC" id="3.1.1.29"/>
    </reaction>
</comment>
<dbReference type="AlphaFoldDB" id="A0A511X8J8"/>
<feature type="binding site" evidence="7">
    <location>
        <position position="116"/>
    </location>
    <ligand>
        <name>tRNA</name>
        <dbReference type="ChEBI" id="CHEBI:17843"/>
    </ligand>
</feature>
<accession>A0A511X8J8</accession>
<feature type="active site" description="Proton acceptor" evidence="7">
    <location>
        <position position="23"/>
    </location>
</feature>
<feature type="site" description="Stabilizes the basic form of H active site to accept a proton" evidence="7">
    <location>
        <position position="95"/>
    </location>
</feature>
<dbReference type="InterPro" id="IPR018171">
    <property type="entry name" value="Pept_tRNA_hydro_CS"/>
</dbReference>
<dbReference type="CDD" id="cd00462">
    <property type="entry name" value="PTH"/>
    <property type="match status" value="1"/>
</dbReference>
<dbReference type="EMBL" id="BJYF01000006">
    <property type="protein sequence ID" value="GEN59266.1"/>
    <property type="molecule type" value="Genomic_DNA"/>
</dbReference>
<evidence type="ECO:0000256" key="4">
    <source>
        <dbReference type="ARBA" id="ARBA00022884"/>
    </source>
</evidence>